<reference evidence="2" key="2">
    <citation type="journal article" date="2021" name="PeerJ">
        <title>Extensive microbial diversity within the chicken gut microbiome revealed by metagenomics and culture.</title>
        <authorList>
            <person name="Gilroy R."/>
            <person name="Ravi A."/>
            <person name="Getino M."/>
            <person name="Pursley I."/>
            <person name="Horton D.L."/>
            <person name="Alikhan N.F."/>
            <person name="Baker D."/>
            <person name="Gharbi K."/>
            <person name="Hall N."/>
            <person name="Watson M."/>
            <person name="Adriaenssens E.M."/>
            <person name="Foster-Nyarko E."/>
            <person name="Jarju S."/>
            <person name="Secka A."/>
            <person name="Antonio M."/>
            <person name="Oren A."/>
            <person name="Chaudhuri R.R."/>
            <person name="La Ragione R."/>
            <person name="Hildebrand F."/>
            <person name="Pallen M.J."/>
        </authorList>
    </citation>
    <scope>NUCLEOTIDE SEQUENCE</scope>
    <source>
        <strain evidence="2">CHK136-897</strain>
    </source>
</reference>
<protein>
    <submittedName>
        <fullName evidence="2">RNHCP domain-containing protein</fullName>
    </submittedName>
</protein>
<sequence length="104" mass="11663">MKKFTKTVEDFNCAHCGAVVRGNGYTNHCPNCLWSKHVDNNPGDRASDCGGMMRPVSVEKDRNGFIITHKCEKCGKTIRQHTNDNDNMDAIIRLSVDNSFIFGK</sequence>
<dbReference type="Pfam" id="PF12647">
    <property type="entry name" value="RNHCP"/>
    <property type="match status" value="1"/>
</dbReference>
<accession>A0A9D1MSP5</accession>
<evidence type="ECO:0000313" key="2">
    <source>
        <dbReference type="EMBL" id="HIU65562.1"/>
    </source>
</evidence>
<dbReference type="AlphaFoldDB" id="A0A9D1MSP5"/>
<gene>
    <name evidence="2" type="ORF">IAC63_02895</name>
</gene>
<reference evidence="2" key="1">
    <citation type="submission" date="2020-10" db="EMBL/GenBank/DDBJ databases">
        <authorList>
            <person name="Gilroy R."/>
        </authorList>
    </citation>
    <scope>NUCLEOTIDE SEQUENCE</scope>
    <source>
        <strain evidence="2">CHK136-897</strain>
    </source>
</reference>
<proteinExistence type="predicted"/>
<name>A0A9D1MSP5_9PROT</name>
<dbReference type="Proteomes" id="UP000824142">
    <property type="component" value="Unassembled WGS sequence"/>
</dbReference>
<dbReference type="InterPro" id="IPR024439">
    <property type="entry name" value="RNHCP"/>
</dbReference>
<feature type="domain" description="RNHCP" evidence="1">
    <location>
        <begin position="9"/>
        <end position="91"/>
    </location>
</feature>
<comment type="caution">
    <text evidence="2">The sequence shown here is derived from an EMBL/GenBank/DDBJ whole genome shotgun (WGS) entry which is preliminary data.</text>
</comment>
<organism evidence="2 3">
    <name type="scientific">Candidatus Enterousia avicola</name>
    <dbReference type="NCBI Taxonomy" id="2840787"/>
    <lineage>
        <taxon>Bacteria</taxon>
        <taxon>Pseudomonadati</taxon>
        <taxon>Pseudomonadota</taxon>
        <taxon>Alphaproteobacteria</taxon>
        <taxon>Candidatus Enterousia</taxon>
    </lineage>
</organism>
<evidence type="ECO:0000313" key="3">
    <source>
        <dbReference type="Proteomes" id="UP000824142"/>
    </source>
</evidence>
<evidence type="ECO:0000259" key="1">
    <source>
        <dbReference type="Pfam" id="PF12647"/>
    </source>
</evidence>
<dbReference type="EMBL" id="DVNO01000024">
    <property type="protein sequence ID" value="HIU65562.1"/>
    <property type="molecule type" value="Genomic_DNA"/>
</dbReference>